<reference evidence="2 3" key="1">
    <citation type="journal article" date="2015" name="Genome Announc.">
        <title>Expanding the biotechnology potential of lactobacilli through comparative genomics of 213 strains and associated genera.</title>
        <authorList>
            <person name="Sun Z."/>
            <person name="Harris H.M."/>
            <person name="McCann A."/>
            <person name="Guo C."/>
            <person name="Argimon S."/>
            <person name="Zhang W."/>
            <person name="Yang X."/>
            <person name="Jeffery I.B."/>
            <person name="Cooney J.C."/>
            <person name="Kagawa T.F."/>
            <person name="Liu W."/>
            <person name="Song Y."/>
            <person name="Salvetti E."/>
            <person name="Wrobel A."/>
            <person name="Rasinkangas P."/>
            <person name="Parkhill J."/>
            <person name="Rea M.C."/>
            <person name="O'Sullivan O."/>
            <person name="Ritari J."/>
            <person name="Douillard F.P."/>
            <person name="Paul Ross R."/>
            <person name="Yang R."/>
            <person name="Briner A.E."/>
            <person name="Felis G.E."/>
            <person name="de Vos W.M."/>
            <person name="Barrangou R."/>
            <person name="Klaenhammer T.R."/>
            <person name="Caufield P.W."/>
            <person name="Cui Y."/>
            <person name="Zhang H."/>
            <person name="O'Toole P.W."/>
        </authorList>
    </citation>
    <scope>NUCLEOTIDE SEQUENCE [LARGE SCALE GENOMIC DNA]</scope>
    <source>
        <strain evidence="2 3">DSM 18527</strain>
    </source>
</reference>
<dbReference type="eggNOG" id="COG1670">
    <property type="taxonomic scope" value="Bacteria"/>
</dbReference>
<dbReference type="PATRIC" id="fig|1423734.3.peg.1308"/>
<dbReference type="InterPro" id="IPR000182">
    <property type="entry name" value="GNAT_dom"/>
</dbReference>
<dbReference type="PANTHER" id="PTHR43415:SF3">
    <property type="entry name" value="GNAT-FAMILY ACETYLTRANSFERASE"/>
    <property type="match status" value="1"/>
</dbReference>
<dbReference type="STRING" id="1423734.FC83_GL001295"/>
<dbReference type="RefSeq" id="WP_035453163.1">
    <property type="nucleotide sequence ID" value="NZ_AZGA01000016.1"/>
</dbReference>
<accession>X0PF16</accession>
<dbReference type="PANTHER" id="PTHR43415">
    <property type="entry name" value="SPERMIDINE N(1)-ACETYLTRANSFERASE"/>
    <property type="match status" value="1"/>
</dbReference>
<gene>
    <name evidence="2" type="ORF">FC83_GL001295</name>
</gene>
<comment type="caution">
    <text evidence="2">The sequence shown here is derived from an EMBL/GenBank/DDBJ whole genome shotgun (WGS) entry which is preliminary data.</text>
</comment>
<dbReference type="EMBL" id="AZGA01000016">
    <property type="protein sequence ID" value="KRM35167.1"/>
    <property type="molecule type" value="Genomic_DNA"/>
</dbReference>
<dbReference type="OrthoDB" id="948250at2"/>
<dbReference type="SUPFAM" id="SSF55729">
    <property type="entry name" value="Acyl-CoA N-acyltransferases (Nat)"/>
    <property type="match status" value="1"/>
</dbReference>
<evidence type="ECO:0000313" key="3">
    <source>
        <dbReference type="Proteomes" id="UP000051236"/>
    </source>
</evidence>
<dbReference type="Pfam" id="PF00583">
    <property type="entry name" value="Acetyltransf_1"/>
    <property type="match status" value="1"/>
</dbReference>
<proteinExistence type="predicted"/>
<dbReference type="GO" id="GO:0016747">
    <property type="term" value="F:acyltransferase activity, transferring groups other than amino-acyl groups"/>
    <property type="evidence" value="ECO:0007669"/>
    <property type="project" value="InterPro"/>
</dbReference>
<dbReference type="PROSITE" id="PS51186">
    <property type="entry name" value="GNAT"/>
    <property type="match status" value="1"/>
</dbReference>
<dbReference type="AlphaFoldDB" id="X0PF16"/>
<name>X0PF16_9LACO</name>
<dbReference type="Gene3D" id="3.40.630.30">
    <property type="match status" value="1"/>
</dbReference>
<sequence length="174" mass="19443">MTQATELIIREAIPDDAANLLAYLQQVQSESELLLITAEDYGQSETYQANALADIYDSPNNTLLLALLGDEIVGMLRLSAESDPHIQHIGEIGISVLKAHWGQRIGTYLLADGVQWAKDTQILKRLELTVQARNQRAINLYQKIGFDKEGQMARGFYDSAVGYLDVWLMGYLID</sequence>
<keyword evidence="3" id="KW-1185">Reference proteome</keyword>
<protein>
    <recommendedName>
        <fullName evidence="1">N-acetyltransferase domain-containing protein</fullName>
    </recommendedName>
</protein>
<evidence type="ECO:0000313" key="2">
    <source>
        <dbReference type="EMBL" id="KRM35167.1"/>
    </source>
</evidence>
<dbReference type="CDD" id="cd04301">
    <property type="entry name" value="NAT_SF"/>
    <property type="match status" value="1"/>
</dbReference>
<evidence type="ECO:0000259" key="1">
    <source>
        <dbReference type="PROSITE" id="PS51186"/>
    </source>
</evidence>
<dbReference type="InterPro" id="IPR016181">
    <property type="entry name" value="Acyl_CoA_acyltransferase"/>
</dbReference>
<organism evidence="2 3">
    <name type="scientific">Agrilactobacillus composti DSM 18527 = JCM 14202</name>
    <dbReference type="NCBI Taxonomy" id="1423734"/>
    <lineage>
        <taxon>Bacteria</taxon>
        <taxon>Bacillati</taxon>
        <taxon>Bacillota</taxon>
        <taxon>Bacilli</taxon>
        <taxon>Lactobacillales</taxon>
        <taxon>Lactobacillaceae</taxon>
        <taxon>Agrilactobacillus</taxon>
    </lineage>
</organism>
<feature type="domain" description="N-acetyltransferase" evidence="1">
    <location>
        <begin position="7"/>
        <end position="174"/>
    </location>
</feature>
<dbReference type="Proteomes" id="UP000051236">
    <property type="component" value="Unassembled WGS sequence"/>
</dbReference>